<accession>A0ABR7JIB5</accession>
<organism evidence="1 2">
    <name type="scientific">Flavobacterium turcicum</name>
    <dbReference type="NCBI Taxonomy" id="2764718"/>
    <lineage>
        <taxon>Bacteria</taxon>
        <taxon>Pseudomonadati</taxon>
        <taxon>Bacteroidota</taxon>
        <taxon>Flavobacteriia</taxon>
        <taxon>Flavobacteriales</taxon>
        <taxon>Flavobacteriaceae</taxon>
        <taxon>Flavobacterium</taxon>
    </lineage>
</organism>
<keyword evidence="2" id="KW-1185">Reference proteome</keyword>
<dbReference type="Proteomes" id="UP000621670">
    <property type="component" value="Unassembled WGS sequence"/>
</dbReference>
<dbReference type="InterPro" id="IPR015424">
    <property type="entry name" value="PyrdxlP-dep_Trfase"/>
</dbReference>
<evidence type="ECO:0008006" key="3">
    <source>
        <dbReference type="Google" id="ProtNLM"/>
    </source>
</evidence>
<evidence type="ECO:0000313" key="1">
    <source>
        <dbReference type="EMBL" id="MBC5864217.1"/>
    </source>
</evidence>
<evidence type="ECO:0000313" key="2">
    <source>
        <dbReference type="Proteomes" id="UP000621670"/>
    </source>
</evidence>
<dbReference type="InterPro" id="IPR015421">
    <property type="entry name" value="PyrdxlP-dep_Trfase_major"/>
</dbReference>
<comment type="caution">
    <text evidence="1">The sequence shown here is derived from an EMBL/GenBank/DDBJ whole genome shotgun (WGS) entry which is preliminary data.</text>
</comment>
<protein>
    <recommendedName>
        <fullName evidence="3">DegT/DnrJ/EryC1/StrS aminotransferase family protein</fullName>
    </recommendedName>
</protein>
<dbReference type="SUPFAM" id="SSF53383">
    <property type="entry name" value="PLP-dependent transferases"/>
    <property type="match status" value="1"/>
</dbReference>
<gene>
    <name evidence="1" type="ORF">H8R26_12365</name>
</gene>
<dbReference type="EMBL" id="JACRUM010000007">
    <property type="protein sequence ID" value="MBC5864217.1"/>
    <property type="molecule type" value="Genomic_DNA"/>
</dbReference>
<proteinExistence type="predicted"/>
<sequence length="314" mass="36588">MESIGGYFGLELNRGNHYHRGSNCVLLNSGRNSLEYILKVNQIDKIYLPYFTCDVLLEPATKLGIKYEMYHIDENLEPIFDFDKVQKKQIFLYTNYFGLKDDYIKLLPRNNFNIVIDNAQSFFSDPITGFETFYSARKFVGVADGAYLFSNELDNSEIEQDYSGQRLSHLTTRIDKSAEEGYNEFALNDASLIGQPILKMSRFTESVLQSIDYETIRLKRLENYNFLHSILGDDNRFKVIKNNSQVPMVYPFLTSDLSLRQRLLENKIYCAKYWPNVKSWNGSTLECEMAENLIHLPIDQRYSIAEMKKIISYV</sequence>
<reference evidence="1 2" key="1">
    <citation type="submission" date="2020-08" db="EMBL/GenBank/DDBJ databases">
        <title>Description of novel Flavobacterium F-400 isolate.</title>
        <authorList>
            <person name="Saticioglu I."/>
            <person name="Duman M."/>
            <person name="Altun S."/>
        </authorList>
    </citation>
    <scope>NUCLEOTIDE SEQUENCE [LARGE SCALE GENOMIC DNA]</scope>
    <source>
        <strain evidence="1 2">F-400</strain>
    </source>
</reference>
<dbReference type="Gene3D" id="3.40.640.10">
    <property type="entry name" value="Type I PLP-dependent aspartate aminotransferase-like (Major domain)"/>
    <property type="match status" value="1"/>
</dbReference>
<name>A0ABR7JIB5_9FLAO</name>
<dbReference type="RefSeq" id="WP_166138255.1">
    <property type="nucleotide sequence ID" value="NZ_JAAOBY010000008.1"/>
</dbReference>